<comment type="caution">
    <text evidence="2">The sequence shown here is derived from an EMBL/GenBank/DDBJ whole genome shotgun (WGS) entry which is preliminary data.</text>
</comment>
<dbReference type="Proteomes" id="UP000037397">
    <property type="component" value="Unassembled WGS sequence"/>
</dbReference>
<dbReference type="EMBL" id="LAIR01000002">
    <property type="protein sequence ID" value="KNX37586.1"/>
    <property type="molecule type" value="Genomic_DNA"/>
</dbReference>
<dbReference type="PANTHER" id="PTHR35004">
    <property type="entry name" value="TRANSPOSASE RV3428C-RELATED"/>
    <property type="match status" value="1"/>
</dbReference>
<keyword evidence="3" id="KW-1185">Reference proteome</keyword>
<dbReference type="RefSeq" id="WP_050669954.1">
    <property type="nucleotide sequence ID" value="NZ_LAIR01000002.1"/>
</dbReference>
<dbReference type="PANTHER" id="PTHR35004:SF7">
    <property type="entry name" value="INTEGRASE PROTEIN"/>
    <property type="match status" value="1"/>
</dbReference>
<dbReference type="Pfam" id="PF13565">
    <property type="entry name" value="HTH_32"/>
    <property type="match status" value="1"/>
</dbReference>
<dbReference type="OrthoDB" id="52928at2"/>
<dbReference type="InterPro" id="IPR009057">
    <property type="entry name" value="Homeodomain-like_sf"/>
</dbReference>
<evidence type="ECO:0000259" key="1">
    <source>
        <dbReference type="PROSITE" id="PS50994"/>
    </source>
</evidence>
<dbReference type="InterPro" id="IPR047656">
    <property type="entry name" value="IS481-like_transpos"/>
</dbReference>
<dbReference type="PROSITE" id="PS50994">
    <property type="entry name" value="INTEGRASE"/>
    <property type="match status" value="1"/>
</dbReference>
<dbReference type="InterPro" id="IPR036397">
    <property type="entry name" value="RNaseH_sf"/>
</dbReference>
<feature type="domain" description="Integrase catalytic" evidence="1">
    <location>
        <begin position="149"/>
        <end position="325"/>
    </location>
</feature>
<gene>
    <name evidence="2" type="ORF">VV01_11195</name>
</gene>
<proteinExistence type="predicted"/>
<dbReference type="SUPFAM" id="SSF46689">
    <property type="entry name" value="Homeodomain-like"/>
    <property type="match status" value="1"/>
</dbReference>
<accession>A0A0L6CIG3</accession>
<dbReference type="AlphaFoldDB" id="A0A0L6CIG3"/>
<evidence type="ECO:0000313" key="2">
    <source>
        <dbReference type="EMBL" id="KNX37586.1"/>
    </source>
</evidence>
<dbReference type="GO" id="GO:0003676">
    <property type="term" value="F:nucleic acid binding"/>
    <property type="evidence" value="ECO:0007669"/>
    <property type="project" value="InterPro"/>
</dbReference>
<dbReference type="InterPro" id="IPR001584">
    <property type="entry name" value="Integrase_cat-core"/>
</dbReference>
<evidence type="ECO:0000313" key="3">
    <source>
        <dbReference type="Proteomes" id="UP000037397"/>
    </source>
</evidence>
<dbReference type="SUPFAM" id="SSF53098">
    <property type="entry name" value="Ribonuclease H-like"/>
    <property type="match status" value="1"/>
</dbReference>
<dbReference type="GO" id="GO:0015074">
    <property type="term" value="P:DNA integration"/>
    <property type="evidence" value="ECO:0007669"/>
    <property type="project" value="InterPro"/>
</dbReference>
<dbReference type="InterPro" id="IPR012337">
    <property type="entry name" value="RNaseH-like_sf"/>
</dbReference>
<organism evidence="2 3">
    <name type="scientific">Luteipulveratus halotolerans</name>
    <dbReference type="NCBI Taxonomy" id="1631356"/>
    <lineage>
        <taxon>Bacteria</taxon>
        <taxon>Bacillati</taxon>
        <taxon>Actinomycetota</taxon>
        <taxon>Actinomycetes</taxon>
        <taxon>Micrococcales</taxon>
        <taxon>Dermacoccaceae</taxon>
        <taxon>Luteipulveratus</taxon>
    </lineage>
</organism>
<sequence>MPHSKAALSFEGRRRLVRRCQHRPIAHVAAEAAVSRQCLSKWYARWREHGDEGLHDRTSRPRRSPTATPPQVVEQVIALRKRKWSARRIHLELSAQGVRIAVCTISRILVRHGLNRLRHLDVDGEPLRAPGKITARYPGHMTHLDVKKVGRIPDGGGWRVHGRGSAQAKAADRAKTRGARTGYTYLHSALDGFSRLAYTEAHDDEKAVTAIGFLFRARVFFAAHGITRFTRIVTDNGSCYRASAFTRAVHSFAAKHQRIKAFTPKHNGKVERYQQTYTHEVLYAAAYESEQQRRDQLQVWQVHYNYHRPHTAAGDQPPASRLPAGVTNLMLSYNQRAPADQAKEPRLR</sequence>
<dbReference type="PATRIC" id="fig|1631356.3.peg.2188"/>
<dbReference type="NCBIfam" id="NF033577">
    <property type="entry name" value="transpos_IS481"/>
    <property type="match status" value="1"/>
</dbReference>
<reference evidence="3" key="1">
    <citation type="submission" date="2015-03" db="EMBL/GenBank/DDBJ databases">
        <title>Luteipulveratus halotolerans sp. nov., a novel actinobacterium (Dermacoccaceae) from Sarawak, Malaysia.</title>
        <authorList>
            <person name="Juboi H."/>
            <person name="Basik A."/>
            <person name="Shamsul S.S."/>
            <person name="Arnold P."/>
            <person name="Schmitt E.K."/>
            <person name="Sanglier J.-J."/>
            <person name="Yeo T."/>
        </authorList>
    </citation>
    <scope>NUCLEOTIDE SEQUENCE [LARGE SCALE GENOMIC DNA]</scope>
    <source>
        <strain evidence="3">C296001</strain>
    </source>
</reference>
<dbReference type="Pfam" id="PF13683">
    <property type="entry name" value="rve_3"/>
    <property type="match status" value="1"/>
</dbReference>
<name>A0A0L6CIG3_9MICO</name>
<dbReference type="Gene3D" id="3.30.420.10">
    <property type="entry name" value="Ribonuclease H-like superfamily/Ribonuclease H"/>
    <property type="match status" value="1"/>
</dbReference>
<protein>
    <submittedName>
        <fullName evidence="2">Transposase</fullName>
    </submittedName>
</protein>